<evidence type="ECO:0000313" key="1">
    <source>
        <dbReference type="EMBL" id="SVB06671.1"/>
    </source>
</evidence>
<gene>
    <name evidence="1" type="ORF">METZ01_LOCUS159525</name>
</gene>
<dbReference type="EMBL" id="UINC01027431">
    <property type="protein sequence ID" value="SVB06671.1"/>
    <property type="molecule type" value="Genomic_DNA"/>
</dbReference>
<reference evidence="1" key="1">
    <citation type="submission" date="2018-05" db="EMBL/GenBank/DDBJ databases">
        <authorList>
            <person name="Lanie J.A."/>
            <person name="Ng W.-L."/>
            <person name="Kazmierczak K.M."/>
            <person name="Andrzejewski T.M."/>
            <person name="Davidsen T.M."/>
            <person name="Wayne K.J."/>
            <person name="Tettelin H."/>
            <person name="Glass J.I."/>
            <person name="Rusch D."/>
            <person name="Podicherti R."/>
            <person name="Tsui H.-C.T."/>
            <person name="Winkler M.E."/>
        </authorList>
    </citation>
    <scope>NUCLEOTIDE SEQUENCE</scope>
</reference>
<dbReference type="InterPro" id="IPR038071">
    <property type="entry name" value="UROD/MetE-like_sf"/>
</dbReference>
<name>A0A382AZE9_9ZZZZ</name>
<accession>A0A382AZE9</accession>
<evidence type="ECO:0008006" key="2">
    <source>
        <dbReference type="Google" id="ProtNLM"/>
    </source>
</evidence>
<protein>
    <recommendedName>
        <fullName evidence="2">Cobalamin-independent methionine synthase MetE C-terminal/archaeal domain-containing protein</fullName>
    </recommendedName>
</protein>
<dbReference type="AlphaFoldDB" id="A0A382AZE9"/>
<proteinExistence type="predicted"/>
<dbReference type="SUPFAM" id="SSF51726">
    <property type="entry name" value="UROD/MetE-like"/>
    <property type="match status" value="1"/>
</dbReference>
<organism evidence="1">
    <name type="scientific">marine metagenome</name>
    <dbReference type="NCBI Taxonomy" id="408172"/>
    <lineage>
        <taxon>unclassified sequences</taxon>
        <taxon>metagenomes</taxon>
        <taxon>ecological metagenomes</taxon>
    </lineage>
</organism>
<sequence>MARDVYFTGSIPLSPAAEVFQVVGEHVGAFAPRIPDGEQGGWIQVARRTLANNPALEEGQRIKRSGDDAVGVPTYHLKPGFTAKDLTLGPYGYGKNALDSYEQFKRIRVAHRLPEGTRFQFTMPGPGTSTYNVGIPAEQLLPISAAALWREIEEVLPLIPAEDLCCQLDIGMEAEHEEYRRRPEVFDTPNHEFFDWTTEQIADSIAFVVNRIPLDVEVGFHICSIWHHFQGGGQDNHVLVDTANALAKRLTRPLGYVHIPVIPEHGEEDYAVFSNLRLPTETKLYLGVINLADGAEGAKRRLEMAERHVNVDGVAFFCGLGGAAQARSAAPFAPPVYSTEQLTNPQLKRATPDTIGAVLDLHREIAEL</sequence>